<dbReference type="PANTHER" id="PTHR46672:SF4">
    <property type="entry name" value="OS08G0495500 PROTEIN"/>
    <property type="match status" value="1"/>
</dbReference>
<dbReference type="Gramene" id="TuG1812G0500002972.01.T01">
    <property type="protein sequence ID" value="TuG1812G0500002972.01.T01.cds328906"/>
    <property type="gene ID" value="TuG1812G0500002972.01"/>
</dbReference>
<dbReference type="InterPro" id="IPR011333">
    <property type="entry name" value="SKP1/BTB/POZ_sf"/>
</dbReference>
<dbReference type="PANTHER" id="PTHR46672">
    <property type="entry name" value="OS08G0495500 PROTEIN-RELATED"/>
    <property type="match status" value="1"/>
</dbReference>
<dbReference type="Pfam" id="PF00651">
    <property type="entry name" value="BTB"/>
    <property type="match status" value="1"/>
</dbReference>
<dbReference type="SMART" id="SM00225">
    <property type="entry name" value="BTB"/>
    <property type="match status" value="1"/>
</dbReference>
<keyword evidence="4" id="KW-1185">Reference proteome</keyword>
<sequence>MRTASVEQAQSGVARMLREGILTDITVNAAGGSMRAHRAVLAARSPVFLSMFSHNLREKELSTVDISDMSIDACKALVRYLYGDARSEWELLEHRSELVAAGDKYGIANLKKACEESLREDVGVENVLDRLQMAHTYSLPALKRTCVRLLVDFGKMYEIPEDFEAFMAAADQDLADEI</sequence>
<name>A0A8R7UH11_TRIUA</name>
<feature type="domain" description="BTB" evidence="2">
    <location>
        <begin position="23"/>
        <end position="82"/>
    </location>
</feature>
<dbReference type="Gene3D" id="3.30.710.10">
    <property type="entry name" value="Potassium Channel Kv1.1, Chain A"/>
    <property type="match status" value="1"/>
</dbReference>
<dbReference type="InterPro" id="IPR000210">
    <property type="entry name" value="BTB/POZ_dom"/>
</dbReference>
<evidence type="ECO:0000313" key="4">
    <source>
        <dbReference type="Proteomes" id="UP000015106"/>
    </source>
</evidence>
<dbReference type="AlphaFoldDB" id="A0A8R7UH11"/>
<evidence type="ECO:0000259" key="2">
    <source>
        <dbReference type="PROSITE" id="PS50097"/>
    </source>
</evidence>
<dbReference type="InterPro" id="IPR044714">
    <property type="entry name" value="AtSIBP1-like"/>
</dbReference>
<organism evidence="3 4">
    <name type="scientific">Triticum urartu</name>
    <name type="common">Red wild einkorn</name>
    <name type="synonym">Crithodium urartu</name>
    <dbReference type="NCBI Taxonomy" id="4572"/>
    <lineage>
        <taxon>Eukaryota</taxon>
        <taxon>Viridiplantae</taxon>
        <taxon>Streptophyta</taxon>
        <taxon>Embryophyta</taxon>
        <taxon>Tracheophyta</taxon>
        <taxon>Spermatophyta</taxon>
        <taxon>Magnoliopsida</taxon>
        <taxon>Liliopsida</taxon>
        <taxon>Poales</taxon>
        <taxon>Poaceae</taxon>
        <taxon>BOP clade</taxon>
        <taxon>Pooideae</taxon>
        <taxon>Triticodae</taxon>
        <taxon>Triticeae</taxon>
        <taxon>Triticinae</taxon>
        <taxon>Triticum</taxon>
    </lineage>
</organism>
<reference evidence="3" key="3">
    <citation type="submission" date="2022-06" db="UniProtKB">
        <authorList>
            <consortium name="EnsemblPlants"/>
        </authorList>
    </citation>
    <scope>IDENTIFICATION</scope>
</reference>
<reference evidence="3" key="2">
    <citation type="submission" date="2018-03" db="EMBL/GenBank/DDBJ databases">
        <title>The Triticum urartu genome reveals the dynamic nature of wheat genome evolution.</title>
        <authorList>
            <person name="Ling H."/>
            <person name="Ma B."/>
            <person name="Shi X."/>
            <person name="Liu H."/>
            <person name="Dong L."/>
            <person name="Sun H."/>
            <person name="Cao Y."/>
            <person name="Gao Q."/>
            <person name="Zheng S."/>
            <person name="Li Y."/>
            <person name="Yu Y."/>
            <person name="Du H."/>
            <person name="Qi M."/>
            <person name="Li Y."/>
            <person name="Yu H."/>
            <person name="Cui Y."/>
            <person name="Wang N."/>
            <person name="Chen C."/>
            <person name="Wu H."/>
            <person name="Zhao Y."/>
            <person name="Zhang J."/>
            <person name="Li Y."/>
            <person name="Zhou W."/>
            <person name="Zhang B."/>
            <person name="Hu W."/>
            <person name="Eijk M."/>
            <person name="Tang J."/>
            <person name="Witsenboer H."/>
            <person name="Zhao S."/>
            <person name="Li Z."/>
            <person name="Zhang A."/>
            <person name="Wang D."/>
            <person name="Liang C."/>
        </authorList>
    </citation>
    <scope>NUCLEOTIDE SEQUENCE [LARGE SCALE GENOMIC DNA]</scope>
    <source>
        <strain evidence="3">cv. G1812</strain>
    </source>
</reference>
<protein>
    <recommendedName>
        <fullName evidence="2">BTB domain-containing protein</fullName>
    </recommendedName>
</protein>
<evidence type="ECO:0000256" key="1">
    <source>
        <dbReference type="ARBA" id="ARBA00004906"/>
    </source>
</evidence>
<dbReference type="EnsemblPlants" id="TuG1812G0500002972.01.T01">
    <property type="protein sequence ID" value="TuG1812G0500002972.01.T01.cds328906"/>
    <property type="gene ID" value="TuG1812G0500002972.01"/>
</dbReference>
<reference evidence="4" key="1">
    <citation type="journal article" date="2013" name="Nature">
        <title>Draft genome of the wheat A-genome progenitor Triticum urartu.</title>
        <authorList>
            <person name="Ling H.Q."/>
            <person name="Zhao S."/>
            <person name="Liu D."/>
            <person name="Wang J."/>
            <person name="Sun H."/>
            <person name="Zhang C."/>
            <person name="Fan H."/>
            <person name="Li D."/>
            <person name="Dong L."/>
            <person name="Tao Y."/>
            <person name="Gao C."/>
            <person name="Wu H."/>
            <person name="Li Y."/>
            <person name="Cui Y."/>
            <person name="Guo X."/>
            <person name="Zheng S."/>
            <person name="Wang B."/>
            <person name="Yu K."/>
            <person name="Liang Q."/>
            <person name="Yang W."/>
            <person name="Lou X."/>
            <person name="Chen J."/>
            <person name="Feng M."/>
            <person name="Jian J."/>
            <person name="Zhang X."/>
            <person name="Luo G."/>
            <person name="Jiang Y."/>
            <person name="Liu J."/>
            <person name="Wang Z."/>
            <person name="Sha Y."/>
            <person name="Zhang B."/>
            <person name="Wu H."/>
            <person name="Tang D."/>
            <person name="Shen Q."/>
            <person name="Xue P."/>
            <person name="Zou S."/>
            <person name="Wang X."/>
            <person name="Liu X."/>
            <person name="Wang F."/>
            <person name="Yang Y."/>
            <person name="An X."/>
            <person name="Dong Z."/>
            <person name="Zhang K."/>
            <person name="Zhang X."/>
            <person name="Luo M.C."/>
            <person name="Dvorak J."/>
            <person name="Tong Y."/>
            <person name="Wang J."/>
            <person name="Yang H."/>
            <person name="Li Z."/>
            <person name="Wang D."/>
            <person name="Zhang A."/>
            <person name="Wang J."/>
        </authorList>
    </citation>
    <scope>NUCLEOTIDE SEQUENCE</scope>
    <source>
        <strain evidence="4">cv. G1812</strain>
    </source>
</reference>
<dbReference type="Proteomes" id="UP000015106">
    <property type="component" value="Chromosome 5"/>
</dbReference>
<evidence type="ECO:0000313" key="3">
    <source>
        <dbReference type="EnsemblPlants" id="TuG1812G0500002972.01.T01.cds328906"/>
    </source>
</evidence>
<dbReference type="PROSITE" id="PS50097">
    <property type="entry name" value="BTB"/>
    <property type="match status" value="1"/>
</dbReference>
<accession>A0A8R7UH11</accession>
<comment type="pathway">
    <text evidence="1">Protein modification; protein ubiquitination.</text>
</comment>
<proteinExistence type="predicted"/>
<dbReference type="SUPFAM" id="SSF54695">
    <property type="entry name" value="POZ domain"/>
    <property type="match status" value="1"/>
</dbReference>